<dbReference type="PANTHER" id="PTHR42825:SF2">
    <property type="entry name" value="BRANCHED-CHAIN-AMINO-ACID AMINOTRANSFERASE 3, CHLOROPLASTIC-RELATED"/>
    <property type="match status" value="1"/>
</dbReference>
<dbReference type="FunFam" id="3.30.470.10:FF:000004">
    <property type="entry name" value="Branched-chain-amino-acid aminotransferase"/>
    <property type="match status" value="1"/>
</dbReference>
<dbReference type="OrthoDB" id="409992at2759"/>
<dbReference type="InterPro" id="IPR043132">
    <property type="entry name" value="BCAT-like_C"/>
</dbReference>
<evidence type="ECO:0000256" key="4">
    <source>
        <dbReference type="ARBA" id="ARBA00022679"/>
    </source>
</evidence>
<dbReference type="InterPro" id="IPR043131">
    <property type="entry name" value="BCAT-like_N"/>
</dbReference>
<dbReference type="KEGG" id="sapo:SAPIO_CDS0767"/>
<dbReference type="HOGENOM" id="CLU_031922_1_0_1"/>
<dbReference type="InterPro" id="IPR036038">
    <property type="entry name" value="Aminotransferase-like"/>
</dbReference>
<keyword evidence="4 7" id="KW-0808">Transferase</keyword>
<evidence type="ECO:0000313" key="7">
    <source>
        <dbReference type="EMBL" id="KEZ46441.1"/>
    </source>
</evidence>
<dbReference type="PANTHER" id="PTHR42825">
    <property type="entry name" value="AMINO ACID AMINOTRANSFERASE"/>
    <property type="match status" value="1"/>
</dbReference>
<keyword evidence="5" id="KW-0663">Pyridoxal phosphate</keyword>
<dbReference type="Pfam" id="PF01063">
    <property type="entry name" value="Aminotran_4"/>
    <property type="match status" value="1"/>
</dbReference>
<dbReference type="InterPro" id="IPR005786">
    <property type="entry name" value="B_amino_transII"/>
</dbReference>
<feature type="modified residue" description="N6-(pyridoxal phosphate)lysine" evidence="6">
    <location>
        <position position="192"/>
    </location>
</feature>
<evidence type="ECO:0000313" key="8">
    <source>
        <dbReference type="Proteomes" id="UP000028545"/>
    </source>
</evidence>
<dbReference type="EMBL" id="JOWA01000033">
    <property type="protein sequence ID" value="KEZ46441.1"/>
    <property type="molecule type" value="Genomic_DNA"/>
</dbReference>
<dbReference type="GO" id="GO:0009081">
    <property type="term" value="P:branched-chain amino acid metabolic process"/>
    <property type="evidence" value="ECO:0007669"/>
    <property type="project" value="InterPro"/>
</dbReference>
<sequence length="385" mass="41805">MAAFPPPATTSIDWANVGFKIREVNGHIESHWSKKTGQWTPPKFVRDPFIRIHGMSPALNYGQQAYEGLKAFRTPGDAAIQIFRPNRNALRMQHSAAVASMPAVPEDLFVAACRAAVALNAEFVPPHETGAAMYVRPQIYGSSAQLGLNPPDEYMFLVYVVPTGVYHGVHPVKCLILDEFDRAAPNGTGNAKVGGNYAPVLRWTDKARDEGYNITLHLDSAKHDEVDEFSTSGFVGALVDGDKVTIVVPDSKAVIDSVTSDSVQQIARSLGWNVEKRAIKYAELPSFSEVMAAGTAAGLVPIRSITRNISASQPLSLASTVKSHERLSLGDNTETVTYIPDSQEDAGPICLKLLGQLKGIQVGKVEDKFGWCFEVREADGNVEKE</sequence>
<evidence type="ECO:0000256" key="5">
    <source>
        <dbReference type="ARBA" id="ARBA00022898"/>
    </source>
</evidence>
<dbReference type="PIRSF" id="PIRSF006468">
    <property type="entry name" value="BCAT1"/>
    <property type="match status" value="1"/>
</dbReference>
<evidence type="ECO:0000256" key="3">
    <source>
        <dbReference type="ARBA" id="ARBA00022576"/>
    </source>
</evidence>
<dbReference type="VEuPathDB" id="FungiDB:SAPIO_CDS0767"/>
<comment type="similarity">
    <text evidence="2">Belongs to the class-IV pyridoxal-phosphate-dependent aminotransferase family.</text>
</comment>
<dbReference type="GeneID" id="27718919"/>
<reference evidence="7 8" key="1">
    <citation type="journal article" date="2014" name="Genome Announc.">
        <title>Draft genome sequence of the pathogenic fungus Scedosporium apiospermum.</title>
        <authorList>
            <person name="Vandeputte P."/>
            <person name="Ghamrawi S."/>
            <person name="Rechenmann M."/>
            <person name="Iltis A."/>
            <person name="Giraud S."/>
            <person name="Fleury M."/>
            <person name="Thornton C."/>
            <person name="Delhaes L."/>
            <person name="Meyer W."/>
            <person name="Papon N."/>
            <person name="Bouchara J.P."/>
        </authorList>
    </citation>
    <scope>NUCLEOTIDE SEQUENCE [LARGE SCALE GENOMIC DNA]</scope>
    <source>
        <strain evidence="7 8">IHEM 14462</strain>
    </source>
</reference>
<comment type="cofactor">
    <cofactor evidence="1">
        <name>pyridoxal 5'-phosphate</name>
        <dbReference type="ChEBI" id="CHEBI:597326"/>
    </cofactor>
</comment>
<protein>
    <submittedName>
        <fullName evidence="7">Putative branched-chain-amino-acid aminotransferase TOXF</fullName>
    </submittedName>
</protein>
<dbReference type="InterPro" id="IPR033939">
    <property type="entry name" value="BCAT_family"/>
</dbReference>
<dbReference type="GO" id="GO:0004084">
    <property type="term" value="F:branched-chain-amino-acid transaminase activity"/>
    <property type="evidence" value="ECO:0007669"/>
    <property type="project" value="InterPro"/>
</dbReference>
<dbReference type="InterPro" id="IPR001544">
    <property type="entry name" value="Aminotrans_IV"/>
</dbReference>
<dbReference type="OMA" id="VGMNAAY"/>
<dbReference type="SUPFAM" id="SSF56752">
    <property type="entry name" value="D-aminoacid aminotransferase-like PLP-dependent enzymes"/>
    <property type="match status" value="1"/>
</dbReference>
<proteinExistence type="inferred from homology"/>
<keyword evidence="3 7" id="KW-0032">Aminotransferase</keyword>
<dbReference type="Gene3D" id="3.30.470.10">
    <property type="match status" value="1"/>
</dbReference>
<comment type="caution">
    <text evidence="7">The sequence shown here is derived from an EMBL/GenBank/DDBJ whole genome shotgun (WGS) entry which is preliminary data.</text>
</comment>
<dbReference type="Gene3D" id="3.20.10.10">
    <property type="entry name" value="D-amino Acid Aminotransferase, subunit A, domain 2"/>
    <property type="match status" value="1"/>
</dbReference>
<keyword evidence="8" id="KW-1185">Reference proteome</keyword>
<evidence type="ECO:0000256" key="2">
    <source>
        <dbReference type="ARBA" id="ARBA00009320"/>
    </source>
</evidence>
<gene>
    <name evidence="7" type="ORF">SAPIO_CDS0767</name>
</gene>
<accession>A0A084GGH9</accession>
<dbReference type="AlphaFoldDB" id="A0A084GGH9"/>
<evidence type="ECO:0000256" key="6">
    <source>
        <dbReference type="PIRSR" id="PIRSR006468-1"/>
    </source>
</evidence>
<organism evidence="7 8">
    <name type="scientific">Pseudallescheria apiosperma</name>
    <name type="common">Scedosporium apiospermum</name>
    <dbReference type="NCBI Taxonomy" id="563466"/>
    <lineage>
        <taxon>Eukaryota</taxon>
        <taxon>Fungi</taxon>
        <taxon>Dikarya</taxon>
        <taxon>Ascomycota</taxon>
        <taxon>Pezizomycotina</taxon>
        <taxon>Sordariomycetes</taxon>
        <taxon>Hypocreomycetidae</taxon>
        <taxon>Microascales</taxon>
        <taxon>Microascaceae</taxon>
        <taxon>Scedosporium</taxon>
    </lineage>
</organism>
<dbReference type="CDD" id="cd01557">
    <property type="entry name" value="BCAT_beta_family"/>
    <property type="match status" value="1"/>
</dbReference>
<name>A0A084GGH9_PSEDA</name>
<evidence type="ECO:0000256" key="1">
    <source>
        <dbReference type="ARBA" id="ARBA00001933"/>
    </source>
</evidence>
<dbReference type="Proteomes" id="UP000028545">
    <property type="component" value="Unassembled WGS sequence"/>
</dbReference>
<dbReference type="RefSeq" id="XP_016646240.1">
    <property type="nucleotide sequence ID" value="XM_016783474.1"/>
</dbReference>